<feature type="binding site" evidence="8">
    <location>
        <position position="268"/>
    </location>
    <ligand>
        <name>Zn(2+)</name>
        <dbReference type="ChEBI" id="CHEBI:29105"/>
        <label>2</label>
        <note>catalytic</note>
    </ligand>
</feature>
<dbReference type="NCBIfam" id="NF000801">
    <property type="entry name" value="PRK00055.1-3"/>
    <property type="match status" value="1"/>
</dbReference>
<comment type="cofactor">
    <cofactor evidence="8">
        <name>Zn(2+)</name>
        <dbReference type="ChEBI" id="CHEBI:29105"/>
    </cofactor>
    <text evidence="8">Binds 2 Zn(2+) ions.</text>
</comment>
<keyword evidence="7 8" id="KW-0862">Zinc</keyword>
<evidence type="ECO:0000256" key="6">
    <source>
        <dbReference type="ARBA" id="ARBA00022801"/>
    </source>
</evidence>
<feature type="binding site" evidence="8">
    <location>
        <position position="63"/>
    </location>
    <ligand>
        <name>Zn(2+)</name>
        <dbReference type="ChEBI" id="CHEBI:29105"/>
        <label>1</label>
        <note>catalytic</note>
    </ligand>
</feature>
<dbReference type="SUPFAM" id="SSF56281">
    <property type="entry name" value="Metallo-hydrolase/oxidoreductase"/>
    <property type="match status" value="1"/>
</dbReference>
<feature type="binding site" evidence="8">
    <location>
        <position position="141"/>
    </location>
    <ligand>
        <name>Zn(2+)</name>
        <dbReference type="ChEBI" id="CHEBI:29105"/>
        <label>1</label>
        <note>catalytic</note>
    </ligand>
</feature>
<dbReference type="EMBL" id="CP114052">
    <property type="protein sequence ID" value="WAW14279.1"/>
    <property type="molecule type" value="Genomic_DNA"/>
</dbReference>
<evidence type="ECO:0000256" key="8">
    <source>
        <dbReference type="HAMAP-Rule" id="MF_01818"/>
    </source>
</evidence>
<keyword evidence="4 8" id="KW-0479">Metal-binding</keyword>
<feature type="binding site" evidence="8">
    <location>
        <position position="209"/>
    </location>
    <ligand>
        <name>Zn(2+)</name>
        <dbReference type="ChEBI" id="CHEBI:29105"/>
        <label>1</label>
        <note>catalytic</note>
    </ligand>
</feature>
<reference evidence="9" key="1">
    <citation type="submission" date="2022-12" db="EMBL/GenBank/DDBJ databases">
        <title>Peptostreptococcus.</title>
        <authorList>
            <person name="Lee S.H."/>
        </authorList>
    </citation>
    <scope>NUCLEOTIDE SEQUENCE</scope>
    <source>
        <strain evidence="9">CBA3647</strain>
    </source>
</reference>
<gene>
    <name evidence="8" type="primary">rnz</name>
    <name evidence="9" type="ORF">O0R46_06605</name>
</gene>
<name>A0ABY7JP73_9FIRM</name>
<dbReference type="RefSeq" id="WP_269310941.1">
    <property type="nucleotide sequence ID" value="NZ_CP114052.1"/>
</dbReference>
<comment type="subunit">
    <text evidence="1 8">Homodimer.</text>
</comment>
<evidence type="ECO:0000256" key="2">
    <source>
        <dbReference type="ARBA" id="ARBA00022694"/>
    </source>
</evidence>
<dbReference type="Proteomes" id="UP001164187">
    <property type="component" value="Chromosome"/>
</dbReference>
<dbReference type="InterPro" id="IPR036866">
    <property type="entry name" value="RibonucZ/Hydroxyglut_hydro"/>
</dbReference>
<dbReference type="CDD" id="cd07717">
    <property type="entry name" value="RNaseZ_ZiPD-like_MBL-fold"/>
    <property type="match status" value="1"/>
</dbReference>
<feature type="binding site" evidence="8">
    <location>
        <position position="65"/>
    </location>
    <ligand>
        <name>Zn(2+)</name>
        <dbReference type="ChEBI" id="CHEBI:29105"/>
        <label>2</label>
        <note>catalytic</note>
    </ligand>
</feature>
<dbReference type="GO" id="GO:0042781">
    <property type="term" value="F:3'-tRNA processing endoribonuclease activity"/>
    <property type="evidence" value="ECO:0007669"/>
    <property type="project" value="UniProtKB-EC"/>
</dbReference>
<feature type="binding site" evidence="8">
    <location>
        <position position="209"/>
    </location>
    <ligand>
        <name>Zn(2+)</name>
        <dbReference type="ChEBI" id="CHEBI:29105"/>
        <label>2</label>
        <note>catalytic</note>
    </ligand>
</feature>
<proteinExistence type="inferred from homology"/>
<comment type="function">
    <text evidence="8">Zinc phosphodiesterase, which displays some tRNA 3'-processing endonuclease activity. Probably involved in tRNA maturation, by removing a 3'-trailer from precursor tRNA.</text>
</comment>
<organism evidence="9 10">
    <name type="scientific">Peptostreptococcus equinus</name>
    <dbReference type="NCBI Taxonomy" id="3003601"/>
    <lineage>
        <taxon>Bacteria</taxon>
        <taxon>Bacillati</taxon>
        <taxon>Bacillota</taxon>
        <taxon>Clostridia</taxon>
        <taxon>Peptostreptococcales</taxon>
        <taxon>Peptostreptococcaceae</taxon>
        <taxon>Peptostreptococcus</taxon>
    </lineage>
</organism>
<dbReference type="PANTHER" id="PTHR46018:SF2">
    <property type="entry name" value="ZINC PHOSPHODIESTERASE ELAC PROTEIN 1"/>
    <property type="match status" value="1"/>
</dbReference>
<keyword evidence="6 8" id="KW-0378">Hydrolase</keyword>
<evidence type="ECO:0000256" key="7">
    <source>
        <dbReference type="ARBA" id="ARBA00022833"/>
    </source>
</evidence>
<dbReference type="Pfam" id="PF23023">
    <property type="entry name" value="Anti-Pycsar_Apyc1"/>
    <property type="match status" value="1"/>
</dbReference>
<feature type="binding site" evidence="8">
    <location>
        <position position="61"/>
    </location>
    <ligand>
        <name>Zn(2+)</name>
        <dbReference type="ChEBI" id="CHEBI:29105"/>
        <label>1</label>
        <note>catalytic</note>
    </ligand>
</feature>
<evidence type="ECO:0000256" key="5">
    <source>
        <dbReference type="ARBA" id="ARBA00022759"/>
    </source>
</evidence>
<keyword evidence="2 8" id="KW-0819">tRNA processing</keyword>
<comment type="catalytic activity">
    <reaction evidence="8">
        <text>Endonucleolytic cleavage of RNA, removing extra 3' nucleotides from tRNA precursor, generating 3' termini of tRNAs. A 3'-hydroxy group is left at the tRNA terminus and a 5'-phosphoryl group is left at the trailer molecule.</text>
        <dbReference type="EC" id="3.1.26.11"/>
    </reaction>
</comment>
<protein>
    <recommendedName>
        <fullName evidence="8">Ribonuclease Z</fullName>
        <shortName evidence="8">RNase Z</shortName>
        <ecNumber evidence="8">3.1.26.11</ecNumber>
    </recommendedName>
    <alternativeName>
        <fullName evidence="8">tRNA 3 endonuclease</fullName>
    </alternativeName>
    <alternativeName>
        <fullName evidence="8">tRNase Z</fullName>
    </alternativeName>
</protein>
<accession>A0ABY7JP73</accession>
<keyword evidence="3 8" id="KW-0540">Nuclease</keyword>
<keyword evidence="5 8" id="KW-0255">Endonuclease</keyword>
<evidence type="ECO:0000256" key="3">
    <source>
        <dbReference type="ARBA" id="ARBA00022722"/>
    </source>
</evidence>
<comment type="similarity">
    <text evidence="8">Belongs to the RNase Z family.</text>
</comment>
<dbReference type="HAMAP" id="MF_01818">
    <property type="entry name" value="RNase_Z_BN"/>
    <property type="match status" value="1"/>
</dbReference>
<evidence type="ECO:0000313" key="9">
    <source>
        <dbReference type="EMBL" id="WAW14279.1"/>
    </source>
</evidence>
<dbReference type="EC" id="3.1.26.11" evidence="8"/>
<keyword evidence="10" id="KW-1185">Reference proteome</keyword>
<feature type="active site" description="Proton acceptor" evidence="8">
    <location>
        <position position="65"/>
    </location>
</feature>
<evidence type="ECO:0000256" key="1">
    <source>
        <dbReference type="ARBA" id="ARBA00011738"/>
    </source>
</evidence>
<dbReference type="Gene3D" id="3.60.15.10">
    <property type="entry name" value="Ribonuclease Z/Hydroxyacylglutathione hydrolase-like"/>
    <property type="match status" value="1"/>
</dbReference>
<sequence length="305" mass="34332">MVNITMLGCGGNVPSPSRFCSCSLINYKGKKILIDCGEGTQISMKNLGTGFKGIDLVLITHLHGDHINGLLGLLSSLGNAEKRDPLIIVGPKGIKRAIKAMMILWEGLPYGLNVIENPIGKFSVNMPIYNEIEIDVLELEHSVECLGYSLYFKRNRSFSVKKALFNNVPKSLWKNLQKGQTFYYNNKTYTPDMVLDKERKGIKLTYVTDTRPIKEIETFAKDSSIFICEAMYSDDMDIGKAVKNKHMTFRETCNLANKSNSKKLLLTHFSPSVSKPELFEDFTKSLFKNSIIAYDGITIEIPYED</sequence>
<evidence type="ECO:0000256" key="4">
    <source>
        <dbReference type="ARBA" id="ARBA00022723"/>
    </source>
</evidence>
<feature type="binding site" evidence="8">
    <location>
        <position position="66"/>
    </location>
    <ligand>
        <name>Zn(2+)</name>
        <dbReference type="ChEBI" id="CHEBI:29105"/>
        <label>2</label>
        <note>catalytic</note>
    </ligand>
</feature>
<dbReference type="PANTHER" id="PTHR46018">
    <property type="entry name" value="ZINC PHOSPHODIESTERASE ELAC PROTEIN 1"/>
    <property type="match status" value="1"/>
</dbReference>
<evidence type="ECO:0000313" key="10">
    <source>
        <dbReference type="Proteomes" id="UP001164187"/>
    </source>
</evidence>
<dbReference type="InterPro" id="IPR013471">
    <property type="entry name" value="RNase_Z/BN"/>
</dbReference>